<sequence>MTCLVIKTELQKLSITNDTSLEVVTSTVLFSILGMGVILNILLLVAGYQKDILMLRLYNYYATATTLAALLPIFLLLSRGLLFEVFTALFTLLMQCYVIVLVRSVVVKLELDEMMSNEDMFGENQATIVVPDDVTLL</sequence>
<dbReference type="AlphaFoldDB" id="A0A8S3Y6Y3"/>
<gene>
    <name evidence="2" type="ORF">PAPOLLO_LOCUS26790</name>
</gene>
<protein>
    <submittedName>
        <fullName evidence="2">(apollo) hypothetical protein</fullName>
    </submittedName>
</protein>
<keyword evidence="1" id="KW-0472">Membrane</keyword>
<keyword evidence="1" id="KW-0812">Transmembrane</keyword>
<dbReference type="EMBL" id="CAJQZP010001607">
    <property type="protein sequence ID" value="CAG5056576.1"/>
    <property type="molecule type" value="Genomic_DNA"/>
</dbReference>
<comment type="caution">
    <text evidence="2">The sequence shown here is derived from an EMBL/GenBank/DDBJ whole genome shotgun (WGS) entry which is preliminary data.</text>
</comment>
<evidence type="ECO:0000256" key="1">
    <source>
        <dbReference type="SAM" id="Phobius"/>
    </source>
</evidence>
<reference evidence="2" key="1">
    <citation type="submission" date="2021-04" db="EMBL/GenBank/DDBJ databases">
        <authorList>
            <person name="Tunstrom K."/>
        </authorList>
    </citation>
    <scope>NUCLEOTIDE SEQUENCE</scope>
</reference>
<evidence type="ECO:0000313" key="3">
    <source>
        <dbReference type="Proteomes" id="UP000691718"/>
    </source>
</evidence>
<keyword evidence="1" id="KW-1133">Transmembrane helix</keyword>
<proteinExistence type="predicted"/>
<feature type="transmembrane region" description="Helical" evidence="1">
    <location>
        <begin position="58"/>
        <end position="77"/>
    </location>
</feature>
<feature type="transmembrane region" description="Helical" evidence="1">
    <location>
        <begin position="83"/>
        <end position="106"/>
    </location>
</feature>
<feature type="transmembrane region" description="Helical" evidence="1">
    <location>
        <begin position="23"/>
        <end position="46"/>
    </location>
</feature>
<dbReference type="OrthoDB" id="6928303at2759"/>
<accession>A0A8S3Y6Y3</accession>
<name>A0A8S3Y6Y3_PARAO</name>
<keyword evidence="3" id="KW-1185">Reference proteome</keyword>
<organism evidence="2 3">
    <name type="scientific">Parnassius apollo</name>
    <name type="common">Apollo butterfly</name>
    <name type="synonym">Papilio apollo</name>
    <dbReference type="NCBI Taxonomy" id="110799"/>
    <lineage>
        <taxon>Eukaryota</taxon>
        <taxon>Metazoa</taxon>
        <taxon>Ecdysozoa</taxon>
        <taxon>Arthropoda</taxon>
        <taxon>Hexapoda</taxon>
        <taxon>Insecta</taxon>
        <taxon>Pterygota</taxon>
        <taxon>Neoptera</taxon>
        <taxon>Endopterygota</taxon>
        <taxon>Lepidoptera</taxon>
        <taxon>Glossata</taxon>
        <taxon>Ditrysia</taxon>
        <taxon>Papilionoidea</taxon>
        <taxon>Papilionidae</taxon>
        <taxon>Parnassiinae</taxon>
        <taxon>Parnassini</taxon>
        <taxon>Parnassius</taxon>
        <taxon>Parnassius</taxon>
    </lineage>
</organism>
<dbReference type="Proteomes" id="UP000691718">
    <property type="component" value="Unassembled WGS sequence"/>
</dbReference>
<evidence type="ECO:0000313" key="2">
    <source>
        <dbReference type="EMBL" id="CAG5056576.1"/>
    </source>
</evidence>